<organism evidence="2 3">
    <name type="scientific">Phytophthora rubi</name>
    <dbReference type="NCBI Taxonomy" id="129364"/>
    <lineage>
        <taxon>Eukaryota</taxon>
        <taxon>Sar</taxon>
        <taxon>Stramenopiles</taxon>
        <taxon>Oomycota</taxon>
        <taxon>Peronosporomycetes</taxon>
        <taxon>Peronosporales</taxon>
        <taxon>Peronosporaceae</taxon>
        <taxon>Phytophthora</taxon>
    </lineage>
</organism>
<dbReference type="EMBL" id="QXFU01003832">
    <property type="protein sequence ID" value="KAE8972459.1"/>
    <property type="molecule type" value="Genomic_DNA"/>
</dbReference>
<proteinExistence type="predicted"/>
<name>A0A6A3HPQ2_9STRA</name>
<dbReference type="OrthoDB" id="10338014at2759"/>
<dbReference type="AlphaFoldDB" id="A0A6A3HPQ2"/>
<feature type="compositionally biased region" description="Basic and acidic residues" evidence="1">
    <location>
        <begin position="51"/>
        <end position="60"/>
    </location>
</feature>
<dbReference type="Proteomes" id="UP000435112">
    <property type="component" value="Unassembled WGS sequence"/>
</dbReference>
<comment type="caution">
    <text evidence="2">The sequence shown here is derived from an EMBL/GenBank/DDBJ whole genome shotgun (WGS) entry which is preliminary data.</text>
</comment>
<gene>
    <name evidence="2" type="ORF">PR002_g26505</name>
</gene>
<feature type="region of interest" description="Disordered" evidence="1">
    <location>
        <begin position="1"/>
        <end position="85"/>
    </location>
</feature>
<protein>
    <submittedName>
        <fullName evidence="2">Uncharacterized protein</fullName>
    </submittedName>
</protein>
<evidence type="ECO:0000313" key="2">
    <source>
        <dbReference type="EMBL" id="KAE8972459.1"/>
    </source>
</evidence>
<evidence type="ECO:0000256" key="1">
    <source>
        <dbReference type="SAM" id="MobiDB-lite"/>
    </source>
</evidence>
<sequence length="164" mass="18141">MSLPQADGYHQAEQQHENKTGVSKSQDLVSYLIYREQSTQTPAPTPDDAEKENTETERPLVFRTPSFLQSKDDVAEEEPDPMKQTLTADVTTLKQNSQQEEDMLQAKEKALLSGRKTLEAEKKALQVARCGEGAQGTAQEEDVDNASVDNGLPDAVARDAKYTE</sequence>
<evidence type="ECO:0000313" key="3">
    <source>
        <dbReference type="Proteomes" id="UP000435112"/>
    </source>
</evidence>
<feature type="region of interest" description="Disordered" evidence="1">
    <location>
        <begin position="129"/>
        <end position="164"/>
    </location>
</feature>
<accession>A0A6A3HPQ2</accession>
<reference evidence="2 3" key="1">
    <citation type="submission" date="2018-09" db="EMBL/GenBank/DDBJ databases">
        <title>Genomic investigation of the strawberry pathogen Phytophthora fragariae indicates pathogenicity is determined by transcriptional variation in three key races.</title>
        <authorList>
            <person name="Adams T.M."/>
            <person name="Armitage A.D."/>
            <person name="Sobczyk M.K."/>
            <person name="Bates H.J."/>
            <person name="Dunwell J.M."/>
            <person name="Nellist C.F."/>
            <person name="Harrison R.J."/>
        </authorList>
    </citation>
    <scope>NUCLEOTIDE SEQUENCE [LARGE SCALE GENOMIC DNA]</scope>
    <source>
        <strain evidence="2 3">SCRP324</strain>
    </source>
</reference>